<evidence type="ECO:0000313" key="2">
    <source>
        <dbReference type="EMBL" id="ORW60223.1"/>
    </source>
</evidence>
<name>A0A1X2B974_9MYCO</name>
<evidence type="ECO:0000313" key="3">
    <source>
        <dbReference type="Proteomes" id="UP000193087"/>
    </source>
</evidence>
<keyword evidence="1" id="KW-0472">Membrane</keyword>
<protein>
    <submittedName>
        <fullName evidence="2">Cell division protein FtsK</fullName>
    </submittedName>
</protein>
<proteinExistence type="predicted"/>
<reference evidence="2 3" key="1">
    <citation type="submission" date="2016-01" db="EMBL/GenBank/DDBJ databases">
        <title>The new phylogeny of the genus Mycobacterium.</title>
        <authorList>
            <person name="Tarcisio F."/>
            <person name="Conor M."/>
            <person name="Antonella G."/>
            <person name="Elisabetta G."/>
            <person name="Giulia F.S."/>
            <person name="Sara T."/>
            <person name="Anna F."/>
            <person name="Clotilde B."/>
            <person name="Roberto B."/>
            <person name="Veronica D.S."/>
            <person name="Fabio R."/>
            <person name="Monica P."/>
            <person name="Olivier J."/>
            <person name="Enrico T."/>
            <person name="Nicola S."/>
        </authorList>
    </citation>
    <scope>NUCLEOTIDE SEQUENCE [LARGE SCALE GENOMIC DNA]</scope>
    <source>
        <strain evidence="2 3">DSM 45176</strain>
    </source>
</reference>
<dbReference type="AlphaFoldDB" id="A0A1X2B974"/>
<evidence type="ECO:0000256" key="1">
    <source>
        <dbReference type="SAM" id="Phobius"/>
    </source>
</evidence>
<dbReference type="STRING" id="486698.AWC22_05770"/>
<gene>
    <name evidence="2" type="ORF">AWC22_05770</name>
</gene>
<feature type="transmembrane region" description="Helical" evidence="1">
    <location>
        <begin position="40"/>
        <end position="59"/>
    </location>
</feature>
<keyword evidence="1" id="KW-0812">Transmembrane</keyword>
<dbReference type="EMBL" id="LQPQ01000234">
    <property type="protein sequence ID" value="ORW60223.1"/>
    <property type="molecule type" value="Genomic_DNA"/>
</dbReference>
<keyword evidence="2" id="KW-0132">Cell division</keyword>
<accession>A0A1X2B974</accession>
<dbReference type="GO" id="GO:0051301">
    <property type="term" value="P:cell division"/>
    <property type="evidence" value="ECO:0007669"/>
    <property type="project" value="UniProtKB-KW"/>
</dbReference>
<dbReference type="InterPro" id="IPR027417">
    <property type="entry name" value="P-loop_NTPase"/>
</dbReference>
<keyword evidence="2" id="KW-0131">Cell cycle</keyword>
<keyword evidence="1" id="KW-1133">Transmembrane helix</keyword>
<organism evidence="2 3">
    <name type="scientific">Mycobacterium riyadhense</name>
    <dbReference type="NCBI Taxonomy" id="486698"/>
    <lineage>
        <taxon>Bacteria</taxon>
        <taxon>Bacillati</taxon>
        <taxon>Actinomycetota</taxon>
        <taxon>Actinomycetes</taxon>
        <taxon>Mycobacteriales</taxon>
        <taxon>Mycobacteriaceae</taxon>
        <taxon>Mycobacterium</taxon>
    </lineage>
</organism>
<feature type="transmembrane region" description="Helical" evidence="1">
    <location>
        <begin position="65"/>
        <end position="85"/>
    </location>
</feature>
<sequence>MMSRVGFIRAECAAPTVPEKAIVLEDPSEISRPTQSRPPTWVWVVLFVAAAVALMWMLYKSGVRQFSTGSFFIFPVMMISMVMMMRSRMGGGDKKNRGSAKNQERADYLRKLDQLRADVHEAAKAQANEISYHHPNPVDGSLATLIGTPRMWERAPAKRGNWGHVRVGVGVTRLRTKLTPPTKVPPPEFRETVTTVAAREFLQAQNVVHDVPRPVHLFDQIGWSFFGEPHQREIIQGVLRALVCQLCVFHGPDDVQLAIITDDRLAWEWAKWLPHTADGSYVDACGPLRLIFGDVKSFMDRFGTEISALRPFAPMTEGTQGPKRWLVVVVDLPGADCAEITGKTGRLGVSLLEATGNENSVLANAQSAYLLDDIGNLLKAPDDQREAY</sequence>
<dbReference type="Proteomes" id="UP000193087">
    <property type="component" value="Unassembled WGS sequence"/>
</dbReference>
<comment type="caution">
    <text evidence="2">The sequence shown here is derived from an EMBL/GenBank/DDBJ whole genome shotgun (WGS) entry which is preliminary data.</text>
</comment>
<dbReference type="Gene3D" id="3.40.50.300">
    <property type="entry name" value="P-loop containing nucleotide triphosphate hydrolases"/>
    <property type="match status" value="1"/>
</dbReference>
<keyword evidence="3" id="KW-1185">Reference proteome</keyword>
<dbReference type="OrthoDB" id="9807790at2"/>